<organism evidence="1 2">
    <name type="scientific">Allacma fusca</name>
    <dbReference type="NCBI Taxonomy" id="39272"/>
    <lineage>
        <taxon>Eukaryota</taxon>
        <taxon>Metazoa</taxon>
        <taxon>Ecdysozoa</taxon>
        <taxon>Arthropoda</taxon>
        <taxon>Hexapoda</taxon>
        <taxon>Collembola</taxon>
        <taxon>Symphypleona</taxon>
        <taxon>Sminthuridae</taxon>
        <taxon>Allacma</taxon>
    </lineage>
</organism>
<protein>
    <recommendedName>
        <fullName evidence="3">Terpene synthase</fullName>
    </recommendedName>
</protein>
<accession>A0A8J2JCY2</accession>
<dbReference type="EMBL" id="CAJVCH010007446">
    <property type="protein sequence ID" value="CAG7660719.1"/>
    <property type="molecule type" value="Genomic_DNA"/>
</dbReference>
<dbReference type="Pfam" id="PF19086">
    <property type="entry name" value="Terpene_syn_C_2"/>
    <property type="match status" value="1"/>
</dbReference>
<dbReference type="Proteomes" id="UP000708208">
    <property type="component" value="Unassembled WGS sequence"/>
</dbReference>
<evidence type="ECO:0008006" key="3">
    <source>
        <dbReference type="Google" id="ProtNLM"/>
    </source>
</evidence>
<proteinExistence type="predicted"/>
<evidence type="ECO:0000313" key="2">
    <source>
        <dbReference type="Proteomes" id="UP000708208"/>
    </source>
</evidence>
<name>A0A8J2JCY2_9HEXA</name>
<dbReference type="AlphaFoldDB" id="A0A8J2JCY2"/>
<evidence type="ECO:0000313" key="1">
    <source>
        <dbReference type="EMBL" id="CAG7660719.1"/>
    </source>
</evidence>
<comment type="caution">
    <text evidence="1">The sequence shown here is derived from an EMBL/GenBank/DDBJ whole genome shotgun (WGS) entry which is preliminary data.</text>
</comment>
<reference evidence="1" key="1">
    <citation type="submission" date="2021-06" db="EMBL/GenBank/DDBJ databases">
        <authorList>
            <person name="Hodson N. C."/>
            <person name="Mongue J. A."/>
            <person name="Jaron S. K."/>
        </authorList>
    </citation>
    <scope>NUCLEOTIDE SEQUENCE</scope>
</reference>
<keyword evidence="2" id="KW-1185">Reference proteome</keyword>
<gene>
    <name evidence="1" type="ORF">AFUS01_LOCUS1348</name>
</gene>
<sequence>MVFNEVSYFKFRSNSSDLIEGSPIIEGKFLFQWPYYWTEDKCINWTLVEAIASDVRSWIDTHMENNFIPTHLIRDLSILSYMTTRFWSCPLLNEEAIFQGRKNLLLFTKFLTITYTLDDDAEFRSGAQDHNIFVEELACLCYNILTFKYDTLEEFTEHIQDSKSQLKNSYYAEKTLLWYDIAQELKNEYGLTKKQTKFFAWEVKNMFDYHSWCGTVDYSHLKNEKRQNYFRHYTGGPVAIMEFVFLLHGIHLKSVDRKNKYWSRYMLLAGKLVNNVNDVMSLKKELEEKAMDSSVLVHIRNGLDITTALNKSLADHDEALEELREIFFYLKEYKEKKYKDRTEDDEYEILIQAMEICNKFVGPQIKALHLMNRYNKFDYSFV</sequence>